<organism evidence="7 8">
    <name type="scientific">Streptantibioticus silvisoli</name>
    <dbReference type="NCBI Taxonomy" id="2705255"/>
    <lineage>
        <taxon>Bacteria</taxon>
        <taxon>Bacillati</taxon>
        <taxon>Actinomycetota</taxon>
        <taxon>Actinomycetes</taxon>
        <taxon>Kitasatosporales</taxon>
        <taxon>Streptomycetaceae</taxon>
        <taxon>Streptantibioticus</taxon>
    </lineage>
</organism>
<evidence type="ECO:0000256" key="4">
    <source>
        <dbReference type="ARBA" id="ARBA00022729"/>
    </source>
</evidence>
<dbReference type="Pfam" id="PF09084">
    <property type="entry name" value="NMT1"/>
    <property type="match status" value="1"/>
</dbReference>
<evidence type="ECO:0000256" key="5">
    <source>
        <dbReference type="SAM" id="SignalP"/>
    </source>
</evidence>
<feature type="domain" description="SsuA/THI5-like" evidence="6">
    <location>
        <begin position="51"/>
        <end position="188"/>
    </location>
</feature>
<evidence type="ECO:0000256" key="2">
    <source>
        <dbReference type="ARBA" id="ARBA00010742"/>
    </source>
</evidence>
<dbReference type="PROSITE" id="PS51257">
    <property type="entry name" value="PROKAR_LIPOPROTEIN"/>
    <property type="match status" value="1"/>
</dbReference>
<comment type="subcellular location">
    <subcellularLocation>
        <location evidence="1">Periplasm</location>
    </subcellularLocation>
</comment>
<dbReference type="EMBL" id="JAAGKO020000017">
    <property type="protein sequence ID" value="MDI5963773.1"/>
    <property type="molecule type" value="Genomic_DNA"/>
</dbReference>
<dbReference type="SUPFAM" id="SSF53850">
    <property type="entry name" value="Periplasmic binding protein-like II"/>
    <property type="match status" value="1"/>
</dbReference>
<dbReference type="InterPro" id="IPR006311">
    <property type="entry name" value="TAT_signal"/>
</dbReference>
<evidence type="ECO:0000256" key="1">
    <source>
        <dbReference type="ARBA" id="ARBA00004418"/>
    </source>
</evidence>
<accession>A0ABT6VZ63</accession>
<dbReference type="NCBIfam" id="TIGR01728">
    <property type="entry name" value="SsuA_fam"/>
    <property type="match status" value="1"/>
</dbReference>
<dbReference type="PANTHER" id="PTHR30024">
    <property type="entry name" value="ALIPHATIC SULFONATES-BINDING PROTEIN-RELATED"/>
    <property type="match status" value="1"/>
</dbReference>
<name>A0ABT6VZ63_9ACTN</name>
<feature type="signal peptide" evidence="5">
    <location>
        <begin position="1"/>
        <end position="24"/>
    </location>
</feature>
<dbReference type="RefSeq" id="WP_271324918.1">
    <property type="nucleotide sequence ID" value="NZ_JAAGKO020000017.1"/>
</dbReference>
<dbReference type="Gene3D" id="3.40.190.10">
    <property type="entry name" value="Periplasmic binding protein-like II"/>
    <property type="match status" value="3"/>
</dbReference>
<sequence length="327" mass="34209">MTSLNRRAFLSTLCATSLSLTVAACSSSGGSSGTKVRFGYIADFNGSSLLAIAAHQGLWKKAGLDPSVKVFTNGPIQIDALGAGDLDFGYIGPGAMWLPASGRAKVIAIDTLTFADRVIAQPGITSMQALRGKKVGVPEGTSGEMILNLALKKAGMTMSDVQKVPMDPATIVSAFSAGQIDGAGFYYPLIDTIKKRVPKLQELAADRDFPADAFPTAFVSGPKTDPALTAKVVSVLQQANDWRAAHRDQAISLAAGLLQVTDAQARQDASNVQLLTTAQLVARTKDGTVDKWLNGLADFFVGTGQLKKAPAPQAYYEGAAFIKAAGK</sequence>
<proteinExistence type="inferred from homology"/>
<dbReference type="InterPro" id="IPR015168">
    <property type="entry name" value="SsuA/THI5"/>
</dbReference>
<gene>
    <name evidence="7" type="ORF">POF43_013785</name>
</gene>
<dbReference type="InterPro" id="IPR010067">
    <property type="entry name" value="ABC_SsuA_sub-bd"/>
</dbReference>
<evidence type="ECO:0000313" key="7">
    <source>
        <dbReference type="EMBL" id="MDI5963773.1"/>
    </source>
</evidence>
<comment type="caution">
    <text evidence="7">The sequence shown here is derived from an EMBL/GenBank/DDBJ whole genome shotgun (WGS) entry which is preliminary data.</text>
</comment>
<reference evidence="7 8" key="1">
    <citation type="submission" date="2023-05" db="EMBL/GenBank/DDBJ databases">
        <title>Streptantibioticus silvisoli sp. nov., acidotolerant actinomycetes 1 from pine litter.</title>
        <authorList>
            <person name="Swiecimska M."/>
            <person name="Golinska P."/>
            <person name="Sangal V."/>
            <person name="Wachnowicz B."/>
            <person name="Goodfellow M."/>
        </authorList>
    </citation>
    <scope>NUCLEOTIDE SEQUENCE [LARGE SCALE GENOMIC DNA]</scope>
    <source>
        <strain evidence="7 8">SL54</strain>
    </source>
</reference>
<evidence type="ECO:0000313" key="8">
    <source>
        <dbReference type="Proteomes" id="UP001156398"/>
    </source>
</evidence>
<dbReference type="Proteomes" id="UP001156398">
    <property type="component" value="Unassembled WGS sequence"/>
</dbReference>
<feature type="chain" id="PRO_5047177462" evidence="5">
    <location>
        <begin position="25"/>
        <end position="327"/>
    </location>
</feature>
<dbReference type="PROSITE" id="PS51318">
    <property type="entry name" value="TAT"/>
    <property type="match status" value="1"/>
</dbReference>
<keyword evidence="4 5" id="KW-0732">Signal</keyword>
<evidence type="ECO:0000259" key="6">
    <source>
        <dbReference type="Pfam" id="PF09084"/>
    </source>
</evidence>
<protein>
    <submittedName>
        <fullName evidence="7">Aliphatic sulfonate ABC transporter substrate-binding protein</fullName>
    </submittedName>
</protein>
<keyword evidence="3" id="KW-0813">Transport</keyword>
<evidence type="ECO:0000256" key="3">
    <source>
        <dbReference type="ARBA" id="ARBA00022448"/>
    </source>
</evidence>
<dbReference type="PANTHER" id="PTHR30024:SF47">
    <property type="entry name" value="TAURINE-BINDING PERIPLASMIC PROTEIN"/>
    <property type="match status" value="1"/>
</dbReference>
<keyword evidence="8" id="KW-1185">Reference proteome</keyword>
<comment type="similarity">
    <text evidence="2">Belongs to the bacterial solute-binding protein SsuA/TauA family.</text>
</comment>